<sequence length="162" mass="17826">MTPNTPIDQEDEPPPVPPKDNTNDALRGVSKEDLKDDTPGSTSTLQVRRRRPPPLTGPAVKPLPPPPPTGDAVRFEGAERGIEEPPPQPPVKDVRLDETKSRTTKPLPGIPWRPDYKGTILWIAALGIWFLLVVLLLPVLLEADALPGLNKILRNWSIALLR</sequence>
<name>A0A177C4T1_9PLEO</name>
<dbReference type="RefSeq" id="XP_018032102.1">
    <property type="nucleotide sequence ID" value="XM_018183245.1"/>
</dbReference>
<evidence type="ECO:0000256" key="1">
    <source>
        <dbReference type="SAM" id="MobiDB-lite"/>
    </source>
</evidence>
<organism evidence="3 4">
    <name type="scientific">Paraphaeosphaeria sporulosa</name>
    <dbReference type="NCBI Taxonomy" id="1460663"/>
    <lineage>
        <taxon>Eukaryota</taxon>
        <taxon>Fungi</taxon>
        <taxon>Dikarya</taxon>
        <taxon>Ascomycota</taxon>
        <taxon>Pezizomycotina</taxon>
        <taxon>Dothideomycetes</taxon>
        <taxon>Pleosporomycetidae</taxon>
        <taxon>Pleosporales</taxon>
        <taxon>Massarineae</taxon>
        <taxon>Didymosphaeriaceae</taxon>
        <taxon>Paraphaeosphaeria</taxon>
    </lineage>
</organism>
<keyword evidence="2" id="KW-0812">Transmembrane</keyword>
<dbReference type="GeneID" id="28766731"/>
<dbReference type="AlphaFoldDB" id="A0A177C4T1"/>
<keyword evidence="2" id="KW-0472">Membrane</keyword>
<keyword evidence="4" id="KW-1185">Reference proteome</keyword>
<protein>
    <submittedName>
        <fullName evidence="3">Uncharacterized protein</fullName>
    </submittedName>
</protein>
<reference evidence="3 4" key="1">
    <citation type="submission" date="2016-05" db="EMBL/GenBank/DDBJ databases">
        <title>Comparative analysis of secretome profiles of manganese(II)-oxidizing ascomycete fungi.</title>
        <authorList>
            <consortium name="DOE Joint Genome Institute"/>
            <person name="Zeiner C.A."/>
            <person name="Purvine S.O."/>
            <person name="Zink E.M."/>
            <person name="Wu S."/>
            <person name="Pasa-Tolic L."/>
            <person name="Chaput D.L."/>
            <person name="Haridas S."/>
            <person name="Grigoriev I.V."/>
            <person name="Santelli C.M."/>
            <person name="Hansel C.M."/>
        </authorList>
    </citation>
    <scope>NUCLEOTIDE SEQUENCE [LARGE SCALE GENOMIC DNA]</scope>
    <source>
        <strain evidence="3 4">AP3s5-JAC2a</strain>
    </source>
</reference>
<evidence type="ECO:0000313" key="3">
    <source>
        <dbReference type="EMBL" id="OAG01737.1"/>
    </source>
</evidence>
<proteinExistence type="predicted"/>
<gene>
    <name evidence="3" type="ORF">CC84DRAFT_1221221</name>
</gene>
<feature type="compositionally biased region" description="Basic and acidic residues" evidence="1">
    <location>
        <begin position="73"/>
        <end position="83"/>
    </location>
</feature>
<accession>A0A177C4T1</accession>
<feature type="region of interest" description="Disordered" evidence="1">
    <location>
        <begin position="1"/>
        <end position="106"/>
    </location>
</feature>
<dbReference type="Proteomes" id="UP000077069">
    <property type="component" value="Unassembled WGS sequence"/>
</dbReference>
<dbReference type="InParanoid" id="A0A177C4T1"/>
<feature type="compositionally biased region" description="Basic and acidic residues" evidence="1">
    <location>
        <begin position="92"/>
        <end position="101"/>
    </location>
</feature>
<feature type="transmembrane region" description="Helical" evidence="2">
    <location>
        <begin position="120"/>
        <end position="141"/>
    </location>
</feature>
<dbReference type="EMBL" id="KV441557">
    <property type="protein sequence ID" value="OAG01737.1"/>
    <property type="molecule type" value="Genomic_DNA"/>
</dbReference>
<feature type="compositionally biased region" description="Pro residues" evidence="1">
    <location>
        <begin position="53"/>
        <end position="69"/>
    </location>
</feature>
<feature type="compositionally biased region" description="Basic and acidic residues" evidence="1">
    <location>
        <begin position="29"/>
        <end position="38"/>
    </location>
</feature>
<evidence type="ECO:0000256" key="2">
    <source>
        <dbReference type="SAM" id="Phobius"/>
    </source>
</evidence>
<keyword evidence="2" id="KW-1133">Transmembrane helix</keyword>
<evidence type="ECO:0000313" key="4">
    <source>
        <dbReference type="Proteomes" id="UP000077069"/>
    </source>
</evidence>
<dbReference type="OrthoDB" id="3798501at2759"/>